<protein>
    <submittedName>
        <fullName evidence="5">Uncharacterized protein</fullName>
    </submittedName>
</protein>
<reference evidence="5" key="1">
    <citation type="submission" date="2020-04" db="EMBL/GenBank/DDBJ databases">
        <authorList>
            <person name="Alioto T."/>
            <person name="Alioto T."/>
            <person name="Gomez Garrido J."/>
        </authorList>
    </citation>
    <scope>NUCLEOTIDE SEQUENCE</scope>
    <source>
        <strain evidence="5">A484AB</strain>
    </source>
</reference>
<evidence type="ECO:0000313" key="5">
    <source>
        <dbReference type="EMBL" id="CAB3989282.1"/>
    </source>
</evidence>
<evidence type="ECO:0000256" key="2">
    <source>
        <dbReference type="ARBA" id="ARBA00022737"/>
    </source>
</evidence>
<keyword evidence="4" id="KW-0325">Glycoprotein</keyword>
<evidence type="ECO:0000256" key="3">
    <source>
        <dbReference type="ARBA" id="ARBA00023157"/>
    </source>
</evidence>
<organism evidence="5 6">
    <name type="scientific">Paramuricea clavata</name>
    <name type="common">Red gorgonian</name>
    <name type="synonym">Violescent sea-whip</name>
    <dbReference type="NCBI Taxonomy" id="317549"/>
    <lineage>
        <taxon>Eukaryota</taxon>
        <taxon>Metazoa</taxon>
        <taxon>Cnidaria</taxon>
        <taxon>Anthozoa</taxon>
        <taxon>Octocorallia</taxon>
        <taxon>Malacalcyonacea</taxon>
        <taxon>Plexauridae</taxon>
        <taxon>Paramuricea</taxon>
    </lineage>
</organism>
<proteinExistence type="predicted"/>
<dbReference type="EMBL" id="CACRXK020001457">
    <property type="protein sequence ID" value="CAB3989282.1"/>
    <property type="molecule type" value="Genomic_DNA"/>
</dbReference>
<dbReference type="Proteomes" id="UP001152795">
    <property type="component" value="Unassembled WGS sequence"/>
</dbReference>
<dbReference type="SMART" id="SM00274">
    <property type="entry name" value="FOLN"/>
    <property type="match status" value="1"/>
</dbReference>
<evidence type="ECO:0000256" key="1">
    <source>
        <dbReference type="ARBA" id="ARBA00022729"/>
    </source>
</evidence>
<evidence type="ECO:0000313" key="6">
    <source>
        <dbReference type="Proteomes" id="UP001152795"/>
    </source>
</evidence>
<keyword evidence="6" id="KW-1185">Reference proteome</keyword>
<accession>A0A6S7GIC3</accession>
<keyword evidence="2" id="KW-0677">Repeat</keyword>
<keyword evidence="3" id="KW-1015">Disulfide bond</keyword>
<evidence type="ECO:0000256" key="4">
    <source>
        <dbReference type="ARBA" id="ARBA00023180"/>
    </source>
</evidence>
<gene>
    <name evidence="5" type="ORF">PACLA_8A073256</name>
</gene>
<dbReference type="Gene3D" id="3.90.290.10">
    <property type="entry name" value="TGF-beta binding (TB) domain"/>
    <property type="match status" value="1"/>
</dbReference>
<comment type="caution">
    <text evidence="5">The sequence shown here is derived from an EMBL/GenBank/DDBJ whole genome shotgun (WGS) entry which is preliminary data.</text>
</comment>
<dbReference type="AlphaFoldDB" id="A0A6S7GIC3"/>
<keyword evidence="1" id="KW-0732">Signal</keyword>
<sequence>MKSILQITVAFAVVALGESFLPPKTTQPVNPCSKVLCMAGTKCVVQNGKPRCVQG</sequence>
<dbReference type="InterPro" id="IPR003645">
    <property type="entry name" value="Fol_N"/>
</dbReference>
<name>A0A6S7GIC3_PARCT</name>
<dbReference type="InterPro" id="IPR036773">
    <property type="entry name" value="TB_dom_sf"/>
</dbReference>